<accession>A0A3A4R1V2</accession>
<dbReference type="PANTHER" id="PTHR43278:SF2">
    <property type="entry name" value="IRON-SULFUR FLAVOPROTEIN"/>
    <property type="match status" value="1"/>
</dbReference>
<dbReference type="InterPro" id="IPR029039">
    <property type="entry name" value="Flavoprotein-like_sf"/>
</dbReference>
<dbReference type="Pfam" id="PF03358">
    <property type="entry name" value="FMN_red"/>
    <property type="match status" value="1"/>
</dbReference>
<reference evidence="5 6" key="1">
    <citation type="journal article" date="2017" name="ISME J.">
        <title>Energy and carbon metabolisms in a deep terrestrial subsurface fluid microbial community.</title>
        <authorList>
            <person name="Momper L."/>
            <person name="Jungbluth S.P."/>
            <person name="Lee M.D."/>
            <person name="Amend J.P."/>
        </authorList>
    </citation>
    <scope>NUCLEOTIDE SEQUENCE [LARGE SCALE GENOMIC DNA]</scope>
    <source>
        <strain evidence="5">SURF_26</strain>
    </source>
</reference>
<dbReference type="PANTHER" id="PTHR43278">
    <property type="entry name" value="NAD(P)H-DEPENDENT FMN-CONTAINING OXIDOREDUCTASE YWQN-RELATED"/>
    <property type="match status" value="1"/>
</dbReference>
<dbReference type="GO" id="GO:0016491">
    <property type="term" value="F:oxidoreductase activity"/>
    <property type="evidence" value="ECO:0007669"/>
    <property type="project" value="InterPro"/>
</dbReference>
<feature type="transmembrane region" description="Helical" evidence="3">
    <location>
        <begin position="129"/>
        <end position="149"/>
    </location>
</feature>
<evidence type="ECO:0000256" key="2">
    <source>
        <dbReference type="ARBA" id="ARBA00022643"/>
    </source>
</evidence>
<dbReference type="SUPFAM" id="SSF52218">
    <property type="entry name" value="Flavoproteins"/>
    <property type="match status" value="1"/>
</dbReference>
<dbReference type="Proteomes" id="UP000266426">
    <property type="component" value="Unassembled WGS sequence"/>
</dbReference>
<organism evidence="5 6">
    <name type="scientific">Candidatus Auribacter fodinae</name>
    <dbReference type="NCBI Taxonomy" id="2093366"/>
    <lineage>
        <taxon>Bacteria</taxon>
        <taxon>Pseudomonadati</taxon>
        <taxon>Candidatus Auribacterota</taxon>
        <taxon>Candidatus Auribacteria</taxon>
        <taxon>Candidatus Auribacterales</taxon>
        <taxon>Candidatus Auribacteraceae</taxon>
        <taxon>Candidatus Auribacter</taxon>
    </lineage>
</organism>
<evidence type="ECO:0000256" key="3">
    <source>
        <dbReference type="SAM" id="Phobius"/>
    </source>
</evidence>
<keyword evidence="1" id="KW-0285">Flavoprotein</keyword>
<evidence type="ECO:0000313" key="6">
    <source>
        <dbReference type="Proteomes" id="UP000266426"/>
    </source>
</evidence>
<feature type="domain" description="NADPH-dependent FMN reductase-like" evidence="4">
    <location>
        <begin position="5"/>
        <end position="118"/>
    </location>
</feature>
<evidence type="ECO:0000259" key="4">
    <source>
        <dbReference type="Pfam" id="PF03358"/>
    </source>
</evidence>
<comment type="caution">
    <text evidence="5">The sequence shown here is derived from an EMBL/GenBank/DDBJ whole genome shotgun (WGS) entry which is preliminary data.</text>
</comment>
<evidence type="ECO:0000256" key="1">
    <source>
        <dbReference type="ARBA" id="ARBA00022630"/>
    </source>
</evidence>
<dbReference type="InterPro" id="IPR051796">
    <property type="entry name" value="ISF_SsuE-like"/>
</dbReference>
<dbReference type="AlphaFoldDB" id="A0A3A4R1V2"/>
<dbReference type="Gene3D" id="3.40.50.360">
    <property type="match status" value="1"/>
</dbReference>
<dbReference type="InterPro" id="IPR005025">
    <property type="entry name" value="FMN_Rdtase-like_dom"/>
</dbReference>
<keyword evidence="3" id="KW-0812">Transmembrane</keyword>
<keyword evidence="2" id="KW-0288">FMN</keyword>
<gene>
    <name evidence="5" type="ORF">C4541_04715</name>
</gene>
<feature type="transmembrane region" description="Helical" evidence="3">
    <location>
        <begin position="155"/>
        <end position="178"/>
    </location>
</feature>
<keyword evidence="3" id="KW-1133">Transmembrane helix</keyword>
<keyword evidence="3" id="KW-0472">Membrane</keyword>
<sequence length="201" mass="22549">MKKSVLAIVGSYRKGGVIDQTIDVILNTASERGAEVEKIYLADHRIEFCIKCRECAQHDSEHKQGNCVHKDDMPALFDKLAAADAVVLGSSVNFGTVTAQMKRFIERLMVYAYWPWRKQIPVMRPSKKYRSAVVISSGACPAFLGWFFLSYTRKILRTTAYIIGCKVVSSLYFGAVTIERGYRLSASQVKSVRKAAVKLLK</sequence>
<evidence type="ECO:0000313" key="5">
    <source>
        <dbReference type="EMBL" id="RJP60074.1"/>
    </source>
</evidence>
<protein>
    <submittedName>
        <fullName evidence="5">Flavodoxin family protein</fullName>
    </submittedName>
</protein>
<name>A0A3A4R1V2_9BACT</name>
<proteinExistence type="predicted"/>
<dbReference type="EMBL" id="QZJZ01000035">
    <property type="protein sequence ID" value="RJP60074.1"/>
    <property type="molecule type" value="Genomic_DNA"/>
</dbReference>